<evidence type="ECO:0000259" key="10">
    <source>
        <dbReference type="Pfam" id="PF00288"/>
    </source>
</evidence>
<evidence type="ECO:0000256" key="3">
    <source>
        <dbReference type="ARBA" id="ARBA00022679"/>
    </source>
</evidence>
<evidence type="ECO:0000256" key="1">
    <source>
        <dbReference type="ARBA" id="ARBA00022490"/>
    </source>
</evidence>
<feature type="domain" description="GHMP kinase C-terminal" evidence="11">
    <location>
        <begin position="219"/>
        <end position="295"/>
    </location>
</feature>
<feature type="domain" description="GHMP kinase N-terminal" evidence="10">
    <location>
        <begin position="77"/>
        <end position="148"/>
    </location>
</feature>
<dbReference type="Pfam" id="PF00288">
    <property type="entry name" value="GHMP_kinases_N"/>
    <property type="match status" value="1"/>
</dbReference>
<dbReference type="GO" id="GO:0005829">
    <property type="term" value="C:cytosol"/>
    <property type="evidence" value="ECO:0007669"/>
    <property type="project" value="TreeGrafter"/>
</dbReference>
<dbReference type="InterPro" id="IPR006204">
    <property type="entry name" value="GHMP_kinase_N_dom"/>
</dbReference>
<evidence type="ECO:0000256" key="5">
    <source>
        <dbReference type="ARBA" id="ARBA00022777"/>
    </source>
</evidence>
<keyword evidence="13" id="KW-1185">Reference proteome</keyword>
<keyword evidence="8" id="KW-0443">Lipid metabolism</keyword>
<keyword evidence="7" id="KW-0460">Magnesium</keyword>
<name>A0A0R2MX45_9LACO</name>
<dbReference type="GO" id="GO:0005524">
    <property type="term" value="F:ATP binding"/>
    <property type="evidence" value="ECO:0007669"/>
    <property type="project" value="UniProtKB-KW"/>
</dbReference>
<keyword evidence="6" id="KW-0067">ATP-binding</keyword>
<dbReference type="Gene3D" id="3.30.70.890">
    <property type="entry name" value="GHMP kinase, C-terminal domain"/>
    <property type="match status" value="1"/>
</dbReference>
<evidence type="ECO:0000313" key="13">
    <source>
        <dbReference type="Proteomes" id="UP000050969"/>
    </source>
</evidence>
<dbReference type="EMBL" id="JQCE01000005">
    <property type="protein sequence ID" value="KRO18206.1"/>
    <property type="molecule type" value="Genomic_DNA"/>
</dbReference>
<dbReference type="SUPFAM" id="SSF55060">
    <property type="entry name" value="GHMP Kinase, C-terminal domain"/>
    <property type="match status" value="1"/>
</dbReference>
<dbReference type="InterPro" id="IPR006205">
    <property type="entry name" value="Mev_gal_kin"/>
</dbReference>
<evidence type="ECO:0000256" key="8">
    <source>
        <dbReference type="ARBA" id="ARBA00023098"/>
    </source>
</evidence>
<dbReference type="Proteomes" id="UP000050969">
    <property type="component" value="Unassembled WGS sequence"/>
</dbReference>
<reference evidence="12 13" key="1">
    <citation type="journal article" date="2015" name="Genome Announc.">
        <title>Expanding the biotechnology potential of lactobacilli through comparative genomics of 213 strains and associated genera.</title>
        <authorList>
            <person name="Sun Z."/>
            <person name="Harris H.M."/>
            <person name="McCann A."/>
            <person name="Guo C."/>
            <person name="Argimon S."/>
            <person name="Zhang W."/>
            <person name="Yang X."/>
            <person name="Jeffery I.B."/>
            <person name="Cooney J.C."/>
            <person name="Kagawa T.F."/>
            <person name="Liu W."/>
            <person name="Song Y."/>
            <person name="Salvetti E."/>
            <person name="Wrobel A."/>
            <person name="Rasinkangas P."/>
            <person name="Parkhill J."/>
            <person name="Rea M.C."/>
            <person name="O'Sullivan O."/>
            <person name="Ritari J."/>
            <person name="Douillard F.P."/>
            <person name="Paul Ross R."/>
            <person name="Yang R."/>
            <person name="Briner A.E."/>
            <person name="Felis G.E."/>
            <person name="de Vos W.M."/>
            <person name="Barrangou R."/>
            <person name="Klaenhammer T.R."/>
            <person name="Caufield P.W."/>
            <person name="Cui Y."/>
            <person name="Zhang H."/>
            <person name="O'Toole P.W."/>
        </authorList>
    </citation>
    <scope>NUCLEOTIDE SEQUENCE [LARGE SCALE GENOMIC DNA]</scope>
    <source>
        <strain evidence="12 13">DSM 24301</strain>
    </source>
</reference>
<dbReference type="InterPro" id="IPR020568">
    <property type="entry name" value="Ribosomal_Su5_D2-typ_SF"/>
</dbReference>
<proteinExistence type="predicted"/>
<comment type="caution">
    <text evidence="12">The sequence shown here is derived from an EMBL/GenBank/DDBJ whole genome shotgun (WGS) entry which is preliminary data.</text>
</comment>
<gene>
    <name evidence="12" type="ORF">IV56_GL001336</name>
</gene>
<dbReference type="SUPFAM" id="SSF54211">
    <property type="entry name" value="Ribosomal protein S5 domain 2-like"/>
    <property type="match status" value="1"/>
</dbReference>
<dbReference type="RefSeq" id="WP_056992017.1">
    <property type="nucleotide sequence ID" value="NZ_JQCE01000005.1"/>
</dbReference>
<dbReference type="Pfam" id="PF08544">
    <property type="entry name" value="GHMP_kinases_C"/>
    <property type="match status" value="1"/>
</dbReference>
<dbReference type="GO" id="GO:0004496">
    <property type="term" value="F:mevalonate kinase activity"/>
    <property type="evidence" value="ECO:0007669"/>
    <property type="project" value="InterPro"/>
</dbReference>
<sequence length="311" mass="32728">MQNGIGHSHAKIILMGEHAVVYHQPAIVLPISSIKLQATIVPNAQQEIQSSFYSGSLASASDSPFAGIALLLRQLLTYFDAKAQGFKLTIESELPPERGMGSSAATAIAVIRAVYAAFGAELSQTTLLNWASVSENVIHGNPSGLDAATTGANSPLWFVKGQLPRPMHMPTNGGLIIADTGVSGQTGVAVAEVAQRIQADADLAALIPAIGNQVRQAAVCLAQDDLNQLGQLMTQTHLQLARLGVSSEKLDQFVQTANQAGALGSKLTGSGLGGCMIALVNDQASGQRVDEALQQIGARQTWQHWFKEDMN</sequence>
<keyword evidence="1" id="KW-0963">Cytoplasm</keyword>
<keyword evidence="2" id="KW-0444">Lipid biosynthesis</keyword>
<dbReference type="GO" id="GO:0019287">
    <property type="term" value="P:isopentenyl diphosphate biosynthetic process, mevalonate pathway"/>
    <property type="evidence" value="ECO:0007669"/>
    <property type="project" value="UniProtKB-UniPathway"/>
</dbReference>
<keyword evidence="4" id="KW-0547">Nucleotide-binding</keyword>
<dbReference type="PATRIC" id="fig|1293598.4.peg.1400"/>
<keyword evidence="3" id="KW-0808">Transferase</keyword>
<evidence type="ECO:0000256" key="2">
    <source>
        <dbReference type="ARBA" id="ARBA00022516"/>
    </source>
</evidence>
<dbReference type="InterPro" id="IPR036554">
    <property type="entry name" value="GHMP_kinase_C_sf"/>
</dbReference>
<accession>A0A0R2MX45</accession>
<dbReference type="NCBIfam" id="TIGR00549">
    <property type="entry name" value="mevalon_kin"/>
    <property type="match status" value="1"/>
</dbReference>
<dbReference type="InterPro" id="IPR013750">
    <property type="entry name" value="GHMP_kinase_C_dom"/>
</dbReference>
<dbReference type="InterPro" id="IPR014721">
    <property type="entry name" value="Ribsml_uS5_D2-typ_fold_subgr"/>
</dbReference>
<evidence type="ECO:0000259" key="11">
    <source>
        <dbReference type="Pfam" id="PF08544"/>
    </source>
</evidence>
<protein>
    <submittedName>
        <fullName evidence="12">Mevalonate kinase</fullName>
    </submittedName>
</protein>
<dbReference type="AlphaFoldDB" id="A0A0R2MX45"/>
<dbReference type="PANTHER" id="PTHR43290">
    <property type="entry name" value="MEVALONATE KINASE"/>
    <property type="match status" value="1"/>
</dbReference>
<evidence type="ECO:0000313" key="12">
    <source>
        <dbReference type="EMBL" id="KRO18206.1"/>
    </source>
</evidence>
<evidence type="ECO:0000256" key="6">
    <source>
        <dbReference type="ARBA" id="ARBA00022840"/>
    </source>
</evidence>
<comment type="pathway">
    <text evidence="9">Isoprenoid biosynthesis; isopentenyl diphosphate biosynthesis via mevalonate pathway; isopentenyl diphosphate from (R)-mevalonate: step 1/3.</text>
</comment>
<evidence type="ECO:0000256" key="9">
    <source>
        <dbReference type="ARBA" id="ARBA00029438"/>
    </source>
</evidence>
<dbReference type="STRING" id="1293598.IV56_GL001336"/>
<dbReference type="PANTHER" id="PTHR43290:SF2">
    <property type="entry name" value="MEVALONATE KINASE"/>
    <property type="match status" value="1"/>
</dbReference>
<dbReference type="PRINTS" id="PR00959">
    <property type="entry name" value="MEVGALKINASE"/>
</dbReference>
<organism evidence="12 13">
    <name type="scientific">Lacticaseibacillus saniviri JCM 17471 = DSM 24301</name>
    <dbReference type="NCBI Taxonomy" id="1293598"/>
    <lineage>
        <taxon>Bacteria</taxon>
        <taxon>Bacillati</taxon>
        <taxon>Bacillota</taxon>
        <taxon>Bacilli</taxon>
        <taxon>Lactobacillales</taxon>
        <taxon>Lactobacillaceae</taxon>
        <taxon>Lacticaseibacillus</taxon>
    </lineage>
</organism>
<evidence type="ECO:0000256" key="4">
    <source>
        <dbReference type="ARBA" id="ARBA00022741"/>
    </source>
</evidence>
<dbReference type="Gene3D" id="3.30.230.10">
    <property type="match status" value="1"/>
</dbReference>
<keyword evidence="5 12" id="KW-0418">Kinase</keyword>
<evidence type="ECO:0000256" key="7">
    <source>
        <dbReference type="ARBA" id="ARBA00022842"/>
    </source>
</evidence>
<dbReference type="UniPathway" id="UPA00057">
    <property type="reaction ID" value="UER00098"/>
</dbReference>